<organism evidence="3 4">
    <name type="scientific">Helicocarpus griseus UAMH5409</name>
    <dbReference type="NCBI Taxonomy" id="1447875"/>
    <lineage>
        <taxon>Eukaryota</taxon>
        <taxon>Fungi</taxon>
        <taxon>Dikarya</taxon>
        <taxon>Ascomycota</taxon>
        <taxon>Pezizomycotina</taxon>
        <taxon>Eurotiomycetes</taxon>
        <taxon>Eurotiomycetidae</taxon>
        <taxon>Onygenales</taxon>
        <taxon>Ajellomycetaceae</taxon>
        <taxon>Helicocarpus</taxon>
    </lineage>
</organism>
<dbReference type="PANTHER" id="PTHR24359:SF1">
    <property type="entry name" value="INHIBITOR OF NUCLEAR FACTOR KAPPA-B KINASE EPSILON SUBUNIT HOMOLOG 1-RELATED"/>
    <property type="match status" value="1"/>
</dbReference>
<keyword evidence="4" id="KW-1185">Reference proteome</keyword>
<reference evidence="3 4" key="1">
    <citation type="submission" date="2017-10" db="EMBL/GenBank/DDBJ databases">
        <title>Comparative genomics in systemic dimorphic fungi from Ajellomycetaceae.</title>
        <authorList>
            <person name="Munoz J.F."/>
            <person name="Mcewen J.G."/>
            <person name="Clay O.K."/>
            <person name="Cuomo C.A."/>
        </authorList>
    </citation>
    <scope>NUCLEOTIDE SEQUENCE [LARGE SCALE GENOMIC DNA]</scope>
    <source>
        <strain evidence="3 4">UAMH5409</strain>
    </source>
</reference>
<evidence type="ECO:0000259" key="2">
    <source>
        <dbReference type="PROSITE" id="PS50011"/>
    </source>
</evidence>
<dbReference type="SUPFAM" id="SSF56112">
    <property type="entry name" value="Protein kinase-like (PK-like)"/>
    <property type="match status" value="1"/>
</dbReference>
<dbReference type="GO" id="GO:0004674">
    <property type="term" value="F:protein serine/threonine kinase activity"/>
    <property type="evidence" value="ECO:0007669"/>
    <property type="project" value="TreeGrafter"/>
</dbReference>
<dbReference type="OrthoDB" id="5986190at2759"/>
<proteinExistence type="predicted"/>
<dbReference type="Gene3D" id="1.10.510.10">
    <property type="entry name" value="Transferase(Phosphotransferase) domain 1"/>
    <property type="match status" value="1"/>
</dbReference>
<name>A0A2B7YBX6_9EURO</name>
<dbReference type="PANTHER" id="PTHR24359">
    <property type="entry name" value="SERINE/THREONINE-PROTEIN KINASE SBK1"/>
    <property type="match status" value="1"/>
</dbReference>
<feature type="region of interest" description="Disordered" evidence="1">
    <location>
        <begin position="291"/>
        <end position="408"/>
    </location>
</feature>
<comment type="caution">
    <text evidence="3">The sequence shown here is derived from an EMBL/GenBank/DDBJ whole genome shotgun (WGS) entry which is preliminary data.</text>
</comment>
<evidence type="ECO:0000313" key="4">
    <source>
        <dbReference type="Proteomes" id="UP000223968"/>
    </source>
</evidence>
<feature type="domain" description="Protein kinase" evidence="2">
    <location>
        <begin position="1"/>
        <end position="179"/>
    </location>
</feature>
<evidence type="ECO:0000313" key="3">
    <source>
        <dbReference type="EMBL" id="PGH18775.1"/>
    </source>
</evidence>
<dbReference type="Pfam" id="PF00069">
    <property type="entry name" value="Pkinase"/>
    <property type="match status" value="1"/>
</dbReference>
<dbReference type="Proteomes" id="UP000223968">
    <property type="component" value="Unassembled WGS sequence"/>
</dbReference>
<gene>
    <name evidence="3" type="ORF">AJ79_00188</name>
</gene>
<dbReference type="AlphaFoldDB" id="A0A2B7YBX6"/>
<evidence type="ECO:0000256" key="1">
    <source>
        <dbReference type="SAM" id="MobiDB-lite"/>
    </source>
</evidence>
<dbReference type="InterPro" id="IPR000719">
    <property type="entry name" value="Prot_kinase_dom"/>
</dbReference>
<protein>
    <recommendedName>
        <fullName evidence="2">Protein kinase domain-containing protein</fullName>
    </recommendedName>
</protein>
<dbReference type="PROSITE" id="PS50011">
    <property type="entry name" value="PROTEIN_KINASE_DOM"/>
    <property type="match status" value="1"/>
</dbReference>
<accession>A0A2B7YBX6</accession>
<sequence length="484" mass="55019">MYLRWHADVKPDNILRVHGVFKLADFGFAKFTARGEGVAMQYIEGGTHAYGAPEMARMRDGTRTAVQQTIDTWSLGCVFSVAATWVILGFHGVKQYEMLRTLASAKREKWSSDITDSFHDNRLRSSGGFMLHKHLKSHMRASDILTGKVLDFIEKNMLQRDPTDRLKSSKLCDELVELIETCRDRKRRMLQNGNLSHTDDRVTEALSVVERTALRASIRSKPGSEISQVEIRPDRGLDAGRCVDLHPPAHKSRRLGKSAKLSVRFKPAQYRDKPLQEEMGKNSSYFVHVRTQDAGSSETHNGERTESPTRMHDVVNEDAYQRRLPRSRTPVERPLTPDKPSRPVVSANSEHAVKRSTSLHIHPKIQESLEGQPKRHQSYTETQLEEKLDTVPPLIPPETPRSRSATTSDRVVADLADAPNSITSRSLDTIYEETKEPSTVFDLPWDVCKVCKDLEDRLPQNRLGKAIQRFKKEKKDGYLENVIH</sequence>
<dbReference type="GO" id="GO:0005524">
    <property type="term" value="F:ATP binding"/>
    <property type="evidence" value="ECO:0007669"/>
    <property type="project" value="InterPro"/>
</dbReference>
<dbReference type="EMBL" id="PDNB01000002">
    <property type="protein sequence ID" value="PGH18775.1"/>
    <property type="molecule type" value="Genomic_DNA"/>
</dbReference>
<dbReference type="InterPro" id="IPR011009">
    <property type="entry name" value="Kinase-like_dom_sf"/>
</dbReference>
<feature type="compositionally biased region" description="Basic and acidic residues" evidence="1">
    <location>
        <begin position="300"/>
        <end position="321"/>
    </location>
</feature>
<feature type="compositionally biased region" description="Basic and acidic residues" evidence="1">
    <location>
        <begin position="329"/>
        <end position="341"/>
    </location>
</feature>